<evidence type="ECO:0000313" key="2">
    <source>
        <dbReference type="Proteomes" id="UP000324800"/>
    </source>
</evidence>
<feature type="non-terminal residue" evidence="1">
    <location>
        <position position="1"/>
    </location>
</feature>
<gene>
    <name evidence="1" type="ORF">EZS28_033953</name>
</gene>
<evidence type="ECO:0000313" key="1">
    <source>
        <dbReference type="EMBL" id="KAA6370517.1"/>
    </source>
</evidence>
<accession>A0A5J4UJ71</accession>
<dbReference type="AlphaFoldDB" id="A0A5J4UJ71"/>
<proteinExistence type="predicted"/>
<reference evidence="1 2" key="1">
    <citation type="submission" date="2019-03" db="EMBL/GenBank/DDBJ databases">
        <title>Single cell metagenomics reveals metabolic interactions within the superorganism composed of flagellate Streblomastix strix and complex community of Bacteroidetes bacteria on its surface.</title>
        <authorList>
            <person name="Treitli S.C."/>
            <person name="Kolisko M."/>
            <person name="Husnik F."/>
            <person name="Keeling P."/>
            <person name="Hampl V."/>
        </authorList>
    </citation>
    <scope>NUCLEOTIDE SEQUENCE [LARGE SCALE GENOMIC DNA]</scope>
    <source>
        <strain evidence="1">ST1C</strain>
    </source>
</reference>
<protein>
    <submittedName>
        <fullName evidence="1">Uncharacterized protein</fullName>
    </submittedName>
</protein>
<dbReference type="Proteomes" id="UP000324800">
    <property type="component" value="Unassembled WGS sequence"/>
</dbReference>
<dbReference type="EMBL" id="SNRW01015306">
    <property type="protein sequence ID" value="KAA6370517.1"/>
    <property type="molecule type" value="Genomic_DNA"/>
</dbReference>
<name>A0A5J4UJ71_9EUKA</name>
<comment type="caution">
    <text evidence="1">The sequence shown here is derived from an EMBL/GenBank/DDBJ whole genome shotgun (WGS) entry which is preliminary data.</text>
</comment>
<organism evidence="1 2">
    <name type="scientific">Streblomastix strix</name>
    <dbReference type="NCBI Taxonomy" id="222440"/>
    <lineage>
        <taxon>Eukaryota</taxon>
        <taxon>Metamonada</taxon>
        <taxon>Preaxostyla</taxon>
        <taxon>Oxymonadida</taxon>
        <taxon>Streblomastigidae</taxon>
        <taxon>Streblomastix</taxon>
    </lineage>
</organism>
<sequence>SRLELQGRDGTSRLAITQMIWSYYIQTRTISSTQHKKQQHTYRIWDSRSNLRSADCFLPRSSTIQAGYVMQKIWK</sequence>